<protein>
    <recommendedName>
        <fullName evidence="3">SseB family protein</fullName>
    </recommendedName>
</protein>
<dbReference type="Proteomes" id="UP000321196">
    <property type="component" value="Unassembled WGS sequence"/>
</dbReference>
<dbReference type="InterPro" id="IPR049975">
    <property type="entry name" value="SAV_915-like_dom"/>
</dbReference>
<gene>
    <name evidence="1" type="ORF">FVP60_06695</name>
</gene>
<reference evidence="1 2" key="1">
    <citation type="submission" date="2019-08" db="EMBL/GenBank/DDBJ databases">
        <authorList>
            <person name="Dong K."/>
        </authorList>
    </citation>
    <scope>NUCLEOTIDE SEQUENCE [LARGE SCALE GENOMIC DNA]</scope>
    <source>
        <strain evidence="1 2">M4-8</strain>
    </source>
</reference>
<comment type="caution">
    <text evidence="1">The sequence shown here is derived from an EMBL/GenBank/DDBJ whole genome shotgun (WGS) entry which is preliminary data.</text>
</comment>
<dbReference type="AlphaFoldDB" id="A0A5C8HRM0"/>
<dbReference type="EMBL" id="VRSW01000001">
    <property type="protein sequence ID" value="TXK06625.1"/>
    <property type="molecule type" value="Genomic_DNA"/>
</dbReference>
<name>A0A5C8HRM0_9MICO</name>
<dbReference type="NCBIfam" id="NF042914">
    <property type="entry name" value="SAV915_dom"/>
    <property type="match status" value="1"/>
</dbReference>
<evidence type="ECO:0000313" key="1">
    <source>
        <dbReference type="EMBL" id="TXK06625.1"/>
    </source>
</evidence>
<evidence type="ECO:0000313" key="2">
    <source>
        <dbReference type="Proteomes" id="UP000321196"/>
    </source>
</evidence>
<accession>A0A5C8HRM0</accession>
<evidence type="ECO:0008006" key="3">
    <source>
        <dbReference type="Google" id="ProtNLM"/>
    </source>
</evidence>
<organism evidence="1 2">
    <name type="scientific">Microbacterium mitrae</name>
    <dbReference type="NCBI Taxonomy" id="664640"/>
    <lineage>
        <taxon>Bacteria</taxon>
        <taxon>Bacillati</taxon>
        <taxon>Actinomycetota</taxon>
        <taxon>Actinomycetes</taxon>
        <taxon>Micrococcales</taxon>
        <taxon>Microbacteriaceae</taxon>
        <taxon>Microbacterium</taxon>
    </lineage>
</organism>
<dbReference type="OrthoDB" id="3256619at2"/>
<dbReference type="RefSeq" id="WP_147825429.1">
    <property type="nucleotide sequence ID" value="NZ_BAAARG010000001.1"/>
</dbReference>
<keyword evidence="2" id="KW-1185">Reference proteome</keyword>
<sequence length="94" mass="10608">MTTPSVVPPVLYVAIRTRNEGTEMAAEIRELRDGRQALLTYSSLDRLLDLAGPNQAWIVMRTDELDTLKKEQPFDVVIFDLEVPEMYRADGAIA</sequence>
<proteinExistence type="predicted"/>